<evidence type="ECO:0000256" key="1">
    <source>
        <dbReference type="SAM" id="Coils"/>
    </source>
</evidence>
<reference evidence="2 3" key="1">
    <citation type="submission" date="2015-06" db="EMBL/GenBank/DDBJ databases">
        <title>The Genome Sequence of Enterococcus cecorum 170AEA1.</title>
        <authorList>
            <consortium name="The Broad Institute Genomics Platform"/>
            <consortium name="The Broad Institute Genome Sequencing Center for Infectious Disease"/>
            <person name="Earl A.M."/>
            <person name="Van Tyne D."/>
            <person name="Lebreton F."/>
            <person name="Saavedra J.T."/>
            <person name="Gilmore M.S."/>
            <person name="Manson McGuire A."/>
            <person name="Clock S."/>
            <person name="Crupain M."/>
            <person name="Rangan U."/>
            <person name="Young S."/>
            <person name="Abouelleil A."/>
            <person name="Cao P."/>
            <person name="Chapman S.B."/>
            <person name="Griggs A."/>
            <person name="Priest M."/>
            <person name="Shea T."/>
            <person name="Wortman J."/>
            <person name="Nusbaum C."/>
            <person name="Birren B."/>
        </authorList>
    </citation>
    <scope>NUCLEOTIDE SEQUENCE [LARGE SCALE GENOMIC DNA]</scope>
    <source>
        <strain evidence="2 3">170AEA1</strain>
    </source>
</reference>
<accession>A0A366SKC4</accession>
<evidence type="ECO:0000313" key="2">
    <source>
        <dbReference type="EMBL" id="RBR31785.1"/>
    </source>
</evidence>
<dbReference type="EMBL" id="LEOY01000002">
    <property type="protein sequence ID" value="RBR31785.1"/>
    <property type="molecule type" value="Genomic_DNA"/>
</dbReference>
<gene>
    <name evidence="2" type="ORF">EB18_00208</name>
</gene>
<keyword evidence="1" id="KW-0175">Coiled coil</keyword>
<organism evidence="2 3">
    <name type="scientific">Enterococcus cecorum</name>
    <dbReference type="NCBI Taxonomy" id="44008"/>
    <lineage>
        <taxon>Bacteria</taxon>
        <taxon>Bacillati</taxon>
        <taxon>Bacillota</taxon>
        <taxon>Bacilli</taxon>
        <taxon>Lactobacillales</taxon>
        <taxon>Enterococcaceae</taxon>
        <taxon>Enterococcus</taxon>
    </lineage>
</organism>
<sequence length="102" mass="11922">MESELQKLLEQLNQLNQQENLEQKLALFEQVNERFTSITAQKTAKLDQALMLKIIEAYQQFIQTAQESKTSLSKEIARLNQENQALKKYVPLEELSGIELYY</sequence>
<proteinExistence type="predicted"/>
<comment type="caution">
    <text evidence="2">The sequence shown here is derived from an EMBL/GenBank/DDBJ whole genome shotgun (WGS) entry which is preliminary data.</text>
</comment>
<name>A0A366SKC4_9ENTE</name>
<dbReference type="RefSeq" id="WP_113783633.1">
    <property type="nucleotide sequence ID" value="NZ_JBECZC010000001.1"/>
</dbReference>
<protein>
    <submittedName>
        <fullName evidence="2">Uncharacterized protein</fullName>
    </submittedName>
</protein>
<evidence type="ECO:0000313" key="3">
    <source>
        <dbReference type="Proteomes" id="UP000252800"/>
    </source>
</evidence>
<dbReference type="AlphaFoldDB" id="A0A366SKC4"/>
<dbReference type="Proteomes" id="UP000252800">
    <property type="component" value="Unassembled WGS sequence"/>
</dbReference>
<feature type="coiled-coil region" evidence="1">
    <location>
        <begin position="62"/>
        <end position="89"/>
    </location>
</feature>